<accession>A0ABW3HSH0</accession>
<evidence type="ECO:0000259" key="4">
    <source>
        <dbReference type="PROSITE" id="PS01124"/>
    </source>
</evidence>
<reference evidence="6" key="1">
    <citation type="journal article" date="2019" name="Int. J. Syst. Evol. Microbiol.">
        <title>The Global Catalogue of Microorganisms (GCM) 10K type strain sequencing project: providing services to taxonomists for standard genome sequencing and annotation.</title>
        <authorList>
            <consortium name="The Broad Institute Genomics Platform"/>
            <consortium name="The Broad Institute Genome Sequencing Center for Infectious Disease"/>
            <person name="Wu L."/>
            <person name="Ma J."/>
        </authorList>
    </citation>
    <scope>NUCLEOTIDE SEQUENCE [LARGE SCALE GENOMIC DNA]</scope>
    <source>
        <strain evidence="6">CCUG 59129</strain>
    </source>
</reference>
<protein>
    <submittedName>
        <fullName evidence="5">Helix-turn-helix domain-containing protein</fullName>
    </submittedName>
</protein>
<keyword evidence="2" id="KW-0238">DNA-binding</keyword>
<comment type="caution">
    <text evidence="5">The sequence shown here is derived from an EMBL/GenBank/DDBJ whole genome shotgun (WGS) entry which is preliminary data.</text>
</comment>
<dbReference type="PROSITE" id="PS01124">
    <property type="entry name" value="HTH_ARAC_FAMILY_2"/>
    <property type="match status" value="1"/>
</dbReference>
<gene>
    <name evidence="5" type="ORF">ACFQ2I_13825</name>
</gene>
<evidence type="ECO:0000313" key="6">
    <source>
        <dbReference type="Proteomes" id="UP001596989"/>
    </source>
</evidence>
<feature type="domain" description="HTH araC/xylS-type" evidence="4">
    <location>
        <begin position="164"/>
        <end position="262"/>
    </location>
</feature>
<sequence>MDYPIVVRDQQYMKDKRAFMLRSSSSMNWTLFAPEAGRFQFRINSCAGEAGSGDLLVCPPHTMLHREMVDPLSSHYVKFDYARTSIQHESDMAEQLRELFAYKITLTDQERLRSTLRSLHAVDHLHDRDSALWRTHLMNDLWLSIKQEATGAAQSRSIGDPLMAEAQQWLKAHLHEALFIRDVAARFHLHPVHFARRFNRCFGVTPSQYLTRCRIENGQKLLRQTDYTIEHIAQLCGYDNGFYFSRMFTKIIRMSPSQYRKTYSPLTP</sequence>
<dbReference type="Proteomes" id="UP001596989">
    <property type="component" value="Unassembled WGS sequence"/>
</dbReference>
<dbReference type="PANTHER" id="PTHR43280:SF28">
    <property type="entry name" value="HTH-TYPE TRANSCRIPTIONAL ACTIVATOR RHAS"/>
    <property type="match status" value="1"/>
</dbReference>
<organism evidence="5 6">
    <name type="scientific">Paenibacillus chungangensis</name>
    <dbReference type="NCBI Taxonomy" id="696535"/>
    <lineage>
        <taxon>Bacteria</taxon>
        <taxon>Bacillati</taxon>
        <taxon>Bacillota</taxon>
        <taxon>Bacilli</taxon>
        <taxon>Bacillales</taxon>
        <taxon>Paenibacillaceae</taxon>
        <taxon>Paenibacillus</taxon>
    </lineage>
</organism>
<evidence type="ECO:0000313" key="5">
    <source>
        <dbReference type="EMBL" id="MFD0960467.1"/>
    </source>
</evidence>
<dbReference type="RefSeq" id="WP_377564971.1">
    <property type="nucleotide sequence ID" value="NZ_JBHTJZ010000021.1"/>
</dbReference>
<proteinExistence type="predicted"/>
<keyword evidence="3" id="KW-0804">Transcription</keyword>
<dbReference type="Pfam" id="PF12833">
    <property type="entry name" value="HTH_18"/>
    <property type="match status" value="1"/>
</dbReference>
<keyword evidence="1" id="KW-0805">Transcription regulation</keyword>
<dbReference type="Gene3D" id="1.10.10.60">
    <property type="entry name" value="Homeodomain-like"/>
    <property type="match status" value="2"/>
</dbReference>
<dbReference type="PANTHER" id="PTHR43280">
    <property type="entry name" value="ARAC-FAMILY TRANSCRIPTIONAL REGULATOR"/>
    <property type="match status" value="1"/>
</dbReference>
<dbReference type="InterPro" id="IPR018060">
    <property type="entry name" value="HTH_AraC"/>
</dbReference>
<dbReference type="EMBL" id="JBHTJZ010000021">
    <property type="protein sequence ID" value="MFD0960467.1"/>
    <property type="molecule type" value="Genomic_DNA"/>
</dbReference>
<evidence type="ECO:0000256" key="1">
    <source>
        <dbReference type="ARBA" id="ARBA00023015"/>
    </source>
</evidence>
<dbReference type="InterPro" id="IPR009057">
    <property type="entry name" value="Homeodomain-like_sf"/>
</dbReference>
<dbReference type="SUPFAM" id="SSF46689">
    <property type="entry name" value="Homeodomain-like"/>
    <property type="match status" value="2"/>
</dbReference>
<name>A0ABW3HSH0_9BACL</name>
<keyword evidence="6" id="KW-1185">Reference proteome</keyword>
<dbReference type="SMART" id="SM00342">
    <property type="entry name" value="HTH_ARAC"/>
    <property type="match status" value="1"/>
</dbReference>
<evidence type="ECO:0000256" key="3">
    <source>
        <dbReference type="ARBA" id="ARBA00023163"/>
    </source>
</evidence>
<evidence type="ECO:0000256" key="2">
    <source>
        <dbReference type="ARBA" id="ARBA00023125"/>
    </source>
</evidence>